<evidence type="ECO:0000313" key="3">
    <source>
        <dbReference type="Proteomes" id="UP001081467"/>
    </source>
</evidence>
<dbReference type="SMART" id="SM00850">
    <property type="entry name" value="LytTR"/>
    <property type="match status" value="1"/>
</dbReference>
<proteinExistence type="predicted"/>
<dbReference type="EMBL" id="JANXLI010000002">
    <property type="protein sequence ID" value="MCZ2491172.1"/>
    <property type="molecule type" value="Genomic_DNA"/>
</dbReference>
<dbReference type="Pfam" id="PF04397">
    <property type="entry name" value="LytTR"/>
    <property type="match status" value="1"/>
</dbReference>
<protein>
    <submittedName>
        <fullName evidence="2">LytTR family transcriptional regulator</fullName>
    </submittedName>
</protein>
<feature type="domain" description="HTH LytTR-type" evidence="1">
    <location>
        <begin position="46"/>
        <end position="150"/>
    </location>
</feature>
<name>A0ABT4JLC5_9LACO</name>
<comment type="caution">
    <text evidence="2">The sequence shown here is derived from an EMBL/GenBank/DDBJ whole genome shotgun (WGS) entry which is preliminary data.</text>
</comment>
<gene>
    <name evidence="2" type="ORF">N0K80_03275</name>
</gene>
<dbReference type="Gene3D" id="2.40.50.1020">
    <property type="entry name" value="LytTr DNA-binding domain"/>
    <property type="match status" value="1"/>
</dbReference>
<reference evidence="2" key="1">
    <citation type="submission" date="2022-09" db="EMBL/GenBank/DDBJ databases">
        <title>Diversity of Dellaglioa algida.</title>
        <authorList>
            <person name="Matthias E."/>
            <person name="Werum V."/>
        </authorList>
    </citation>
    <scope>NUCLEOTIDE SEQUENCE</scope>
    <source>
        <strain evidence="2">TMW 2.2523</strain>
    </source>
</reference>
<dbReference type="PANTHER" id="PTHR37299">
    <property type="entry name" value="TRANSCRIPTIONAL REGULATOR-RELATED"/>
    <property type="match status" value="1"/>
</dbReference>
<sequence length="150" mass="17143">MKVNFEQDDELGNDEVIINLRANSLSGDVLKLLQQLENWNEQLDMIPITTEDRTVMVQTSEILAIEVYGSELTIHTITKDYVSKGQLKTILERLNNNDFIQVAKSTVININQLDSLEAAFSGNMTAIMTNQLKISVSRKYLPELRRQLRM</sequence>
<dbReference type="Proteomes" id="UP001081467">
    <property type="component" value="Unassembled WGS sequence"/>
</dbReference>
<dbReference type="InterPro" id="IPR046947">
    <property type="entry name" value="LytR-like"/>
</dbReference>
<dbReference type="InterPro" id="IPR007492">
    <property type="entry name" value="LytTR_DNA-bd_dom"/>
</dbReference>
<evidence type="ECO:0000313" key="2">
    <source>
        <dbReference type="EMBL" id="MCZ2491172.1"/>
    </source>
</evidence>
<accession>A0ABT4JLC5</accession>
<keyword evidence="3" id="KW-1185">Reference proteome</keyword>
<organism evidence="2 3">
    <name type="scientific">Dellaglioa carnosa</name>
    <dbReference type="NCBI Taxonomy" id="2995136"/>
    <lineage>
        <taxon>Bacteria</taxon>
        <taxon>Bacillati</taxon>
        <taxon>Bacillota</taxon>
        <taxon>Bacilli</taxon>
        <taxon>Lactobacillales</taxon>
        <taxon>Lactobacillaceae</taxon>
        <taxon>Dellaglioa</taxon>
    </lineage>
</organism>
<dbReference type="PANTHER" id="PTHR37299:SF1">
    <property type="entry name" value="STAGE 0 SPORULATION PROTEIN A HOMOLOG"/>
    <property type="match status" value="1"/>
</dbReference>
<evidence type="ECO:0000259" key="1">
    <source>
        <dbReference type="PROSITE" id="PS50930"/>
    </source>
</evidence>
<dbReference type="RefSeq" id="WP_269023767.1">
    <property type="nucleotide sequence ID" value="NZ_JANXKW010000002.1"/>
</dbReference>
<dbReference type="PROSITE" id="PS50930">
    <property type="entry name" value="HTH_LYTTR"/>
    <property type="match status" value="1"/>
</dbReference>